<evidence type="ECO:0000259" key="2">
    <source>
        <dbReference type="Pfam" id="PF00561"/>
    </source>
</evidence>
<evidence type="ECO:0000313" key="3">
    <source>
        <dbReference type="EMBL" id="SFG33832.1"/>
    </source>
</evidence>
<dbReference type="PANTHER" id="PTHR43798">
    <property type="entry name" value="MONOACYLGLYCEROL LIPASE"/>
    <property type="match status" value="1"/>
</dbReference>
<dbReference type="RefSeq" id="WP_093671468.1">
    <property type="nucleotide sequence ID" value="NZ_FOOY01000008.1"/>
</dbReference>
<dbReference type="InterPro" id="IPR000073">
    <property type="entry name" value="AB_hydrolase_1"/>
</dbReference>
<name>A0A1I2QZV4_9BACL</name>
<keyword evidence="4" id="KW-1185">Reference proteome</keyword>
<evidence type="ECO:0000256" key="1">
    <source>
        <dbReference type="ARBA" id="ARBA00022801"/>
    </source>
</evidence>
<dbReference type="GO" id="GO:0016787">
    <property type="term" value="F:hydrolase activity"/>
    <property type="evidence" value="ECO:0007669"/>
    <property type="project" value="UniProtKB-KW"/>
</dbReference>
<proteinExistence type="predicted"/>
<dbReference type="Proteomes" id="UP000198752">
    <property type="component" value="Unassembled WGS sequence"/>
</dbReference>
<protein>
    <submittedName>
        <fullName evidence="3">Pimeloyl-ACP methyl ester carboxylesterase</fullName>
    </submittedName>
</protein>
<gene>
    <name evidence="3" type="ORF">SAMN02982927_01435</name>
</gene>
<dbReference type="STRING" id="269670.SAMN02982927_01435"/>
<dbReference type="EMBL" id="FOOY01000008">
    <property type="protein sequence ID" value="SFG33832.1"/>
    <property type="molecule type" value="Genomic_DNA"/>
</dbReference>
<dbReference type="PANTHER" id="PTHR43798:SF31">
    <property type="entry name" value="AB HYDROLASE SUPERFAMILY PROTEIN YCLE"/>
    <property type="match status" value="1"/>
</dbReference>
<dbReference type="Gene3D" id="3.40.50.1820">
    <property type="entry name" value="alpha/beta hydrolase"/>
    <property type="match status" value="1"/>
</dbReference>
<keyword evidence="1" id="KW-0378">Hydrolase</keyword>
<dbReference type="AlphaFoldDB" id="A0A1I2QZV4"/>
<dbReference type="OrthoDB" id="6191536at2"/>
<evidence type="ECO:0000313" key="4">
    <source>
        <dbReference type="Proteomes" id="UP000198752"/>
    </source>
</evidence>
<organism evidence="3 4">
    <name type="scientific">Sporolactobacillus nakayamae</name>
    <dbReference type="NCBI Taxonomy" id="269670"/>
    <lineage>
        <taxon>Bacteria</taxon>
        <taxon>Bacillati</taxon>
        <taxon>Bacillota</taxon>
        <taxon>Bacilli</taxon>
        <taxon>Bacillales</taxon>
        <taxon>Sporolactobacillaceae</taxon>
        <taxon>Sporolactobacillus</taxon>
    </lineage>
</organism>
<dbReference type="Pfam" id="PF00561">
    <property type="entry name" value="Abhydrolase_1"/>
    <property type="match status" value="1"/>
</dbReference>
<reference evidence="4" key="1">
    <citation type="submission" date="2016-10" db="EMBL/GenBank/DDBJ databases">
        <authorList>
            <person name="Varghese N."/>
            <person name="Submissions S."/>
        </authorList>
    </citation>
    <scope>NUCLEOTIDE SEQUENCE [LARGE SCALE GENOMIC DNA]</scope>
    <source>
        <strain evidence="4">ATCC 700379</strain>
    </source>
</reference>
<dbReference type="InterPro" id="IPR050266">
    <property type="entry name" value="AB_hydrolase_sf"/>
</dbReference>
<dbReference type="InterPro" id="IPR029058">
    <property type="entry name" value="AB_hydrolase_fold"/>
</dbReference>
<sequence>MSYFKVDDCQLYYNVQGQGIPILFVHPPLLTHFNFLNQMKELSKSYQIITFDIRGHGRSSSTDEALTYPLIADDMLHLLDHLNIPQAYICGYSTGGSIALEFFLKYQNRALGGILVSGLSEVSNAALKSKLVLAATLARFKALSLLGFYIAGTNMATLSSFWKMLREERRGSGKNVAEYYQYSLSYTCTRQLNQIQLPILLIFGRQDHGFFRYAKILHEHLPNNELKWIQNVKHQIPTKAASELNSFIKEFVKKKAAKGIRWKI</sequence>
<feature type="domain" description="AB hydrolase-1" evidence="2">
    <location>
        <begin position="21"/>
        <end position="234"/>
    </location>
</feature>
<dbReference type="GO" id="GO:0016020">
    <property type="term" value="C:membrane"/>
    <property type="evidence" value="ECO:0007669"/>
    <property type="project" value="TreeGrafter"/>
</dbReference>
<accession>A0A1I2QZV4</accession>
<dbReference type="SUPFAM" id="SSF53474">
    <property type="entry name" value="alpha/beta-Hydrolases"/>
    <property type="match status" value="1"/>
</dbReference>